<evidence type="ECO:0000256" key="1">
    <source>
        <dbReference type="ARBA" id="ARBA00009787"/>
    </source>
</evidence>
<dbReference type="InterPro" id="IPR051699">
    <property type="entry name" value="Rpn/YhgA-like_nuclease"/>
</dbReference>
<dbReference type="PANTHER" id="PTHR34611">
    <property type="match status" value="1"/>
</dbReference>
<organism evidence="2 3">
    <name type="scientific">Proteus mirabilis</name>
    <dbReference type="NCBI Taxonomy" id="584"/>
    <lineage>
        <taxon>Bacteria</taxon>
        <taxon>Pseudomonadati</taxon>
        <taxon>Pseudomonadota</taxon>
        <taxon>Gammaproteobacteria</taxon>
        <taxon>Enterobacterales</taxon>
        <taxon>Morganellaceae</taxon>
        <taxon>Proteus</taxon>
    </lineage>
</organism>
<dbReference type="AlphaFoldDB" id="A0A379GD25"/>
<evidence type="ECO:0000313" key="3">
    <source>
        <dbReference type="Proteomes" id="UP000254191"/>
    </source>
</evidence>
<dbReference type="GO" id="GO:0006310">
    <property type="term" value="P:DNA recombination"/>
    <property type="evidence" value="ECO:0007669"/>
    <property type="project" value="TreeGrafter"/>
</dbReference>
<dbReference type="InterPro" id="IPR006842">
    <property type="entry name" value="Transposase_31"/>
</dbReference>
<evidence type="ECO:0000313" key="2">
    <source>
        <dbReference type="EMBL" id="SUC38842.1"/>
    </source>
</evidence>
<name>A0A379GD25_PROMI</name>
<dbReference type="NCBIfam" id="TIGR01784">
    <property type="entry name" value="T_den_put_tspse"/>
    <property type="match status" value="1"/>
</dbReference>
<dbReference type="Proteomes" id="UP000254191">
    <property type="component" value="Unassembled WGS sequence"/>
</dbReference>
<gene>
    <name evidence="2" type="ORF">NCTC11938_03131</name>
</gene>
<dbReference type="PANTHER" id="PTHR34611:SF2">
    <property type="entry name" value="INACTIVE RECOMBINATION-PROMOTING NUCLEASE-LIKE PROTEIN RPNE-RELATED"/>
    <property type="match status" value="1"/>
</dbReference>
<accession>A0A379GD25</accession>
<dbReference type="GO" id="GO:1990238">
    <property type="term" value="F:double-stranded DNA endonuclease activity"/>
    <property type="evidence" value="ECO:0007669"/>
    <property type="project" value="TreeGrafter"/>
</dbReference>
<dbReference type="Pfam" id="PF04754">
    <property type="entry name" value="Transposase_31"/>
    <property type="match status" value="1"/>
</dbReference>
<dbReference type="EMBL" id="UGTS01000005">
    <property type="protein sequence ID" value="SUC38842.1"/>
    <property type="molecule type" value="Genomic_DNA"/>
</dbReference>
<sequence length="330" mass="37951">MNKPLLISSHDAAFKRFMMNISNAKDFFFIHLSDELKSYCDFSTLKLQNSSFIDIKLRSRMSDILYSVKTKKGNISIYFLIEHQSRPDKMIAWRMMHYAFCTMNQHLQQGYTSLPLVVPILFYHGKRKPYPFSVNWLDCFPLSTLANQLYLNNFALIDLNSIDDEILLTHRKAAVMEIAMKHVNSCDDLDKLAMLLSKAINQKNCSDEDTIAVVQYLFSIMDAADFESIINKIAEQVDNHRETIMNIAWRLENKGFKLGKMEGIEIGKNEGIEIGKNEGIEIGKNEGIEIGKKIVQIQLAKNLLKENVELEFIERITGLSIQELKILLLT</sequence>
<reference evidence="2 3" key="1">
    <citation type="submission" date="2018-06" db="EMBL/GenBank/DDBJ databases">
        <authorList>
            <consortium name="Pathogen Informatics"/>
            <person name="Doyle S."/>
        </authorList>
    </citation>
    <scope>NUCLEOTIDE SEQUENCE [LARGE SCALE GENOMIC DNA]</scope>
    <source>
        <strain evidence="2 3">NCTC11938</strain>
    </source>
</reference>
<comment type="similarity">
    <text evidence="1">Belongs to the Rpn/YhgA-like nuclease family.</text>
</comment>
<dbReference type="RefSeq" id="WP_004246909.1">
    <property type="nucleotide sequence ID" value="NZ_ABFCQN020000005.1"/>
</dbReference>
<protein>
    <submittedName>
        <fullName evidence="2">Transposase/plasmid-related protein</fullName>
    </submittedName>
</protein>
<dbReference type="InterPro" id="IPR010106">
    <property type="entry name" value="RpnA"/>
</dbReference>
<proteinExistence type="inferred from homology"/>